<dbReference type="Proteomes" id="UP000827284">
    <property type="component" value="Unassembled WGS sequence"/>
</dbReference>
<proteinExistence type="predicted"/>
<gene>
    <name evidence="1" type="ORF">EMPS_04315</name>
</gene>
<comment type="caution">
    <text evidence="1">The sequence shown here is derived from an EMBL/GenBank/DDBJ whole genome shotgun (WGS) entry which is preliminary data.</text>
</comment>
<accession>A0A9P3H8G5</accession>
<reference evidence="1" key="1">
    <citation type="submission" date="2021-11" db="EMBL/GenBank/DDBJ databases">
        <authorList>
            <person name="Herlambang A."/>
            <person name="Guo Y."/>
            <person name="Takashima Y."/>
            <person name="Nishizawa T."/>
        </authorList>
    </citation>
    <scope>NUCLEOTIDE SEQUENCE</scope>
    <source>
        <strain evidence="1">E1425</strain>
    </source>
</reference>
<protein>
    <submittedName>
        <fullName evidence="1">Uncharacterized protein</fullName>
    </submittedName>
</protein>
<sequence length="161" mass="18480">MNQFQDEDKQTIWNSKSNIPAITWFQTHNDNGGPFADFIHPKDMAIFIPVAELDLYLFMTPLAPQRRASKSFSMALEGSSSSSHMEGTMATSTSRTNTYFSAGTDIYIWNDTMERIFRLTRLFSIMERQNWMSFYTTDTSRGGNIGWLRAHNPVDGEKGLW</sequence>
<reference evidence="1" key="2">
    <citation type="journal article" date="2022" name="Microbiol. Resour. Announc.">
        <title>Whole-Genome Sequence of Entomortierella parvispora E1425, a Mucoromycotan Fungus Associated with Burkholderiaceae-Related Endosymbiotic Bacteria.</title>
        <authorList>
            <person name="Herlambang A."/>
            <person name="Guo Y."/>
            <person name="Takashima Y."/>
            <person name="Narisawa K."/>
            <person name="Ohta H."/>
            <person name="Nishizawa T."/>
        </authorList>
    </citation>
    <scope>NUCLEOTIDE SEQUENCE</scope>
    <source>
        <strain evidence="1">E1425</strain>
    </source>
</reference>
<keyword evidence="2" id="KW-1185">Reference proteome</keyword>
<organism evidence="1 2">
    <name type="scientific">Entomortierella parvispora</name>
    <dbReference type="NCBI Taxonomy" id="205924"/>
    <lineage>
        <taxon>Eukaryota</taxon>
        <taxon>Fungi</taxon>
        <taxon>Fungi incertae sedis</taxon>
        <taxon>Mucoromycota</taxon>
        <taxon>Mortierellomycotina</taxon>
        <taxon>Mortierellomycetes</taxon>
        <taxon>Mortierellales</taxon>
        <taxon>Mortierellaceae</taxon>
        <taxon>Entomortierella</taxon>
    </lineage>
</organism>
<evidence type="ECO:0000313" key="1">
    <source>
        <dbReference type="EMBL" id="GJJ71958.1"/>
    </source>
</evidence>
<dbReference type="AlphaFoldDB" id="A0A9P3H8G5"/>
<evidence type="ECO:0000313" key="2">
    <source>
        <dbReference type="Proteomes" id="UP000827284"/>
    </source>
</evidence>
<dbReference type="EMBL" id="BQFW01000006">
    <property type="protein sequence ID" value="GJJ71958.1"/>
    <property type="molecule type" value="Genomic_DNA"/>
</dbReference>
<name>A0A9P3H8G5_9FUNG</name>